<comment type="caution">
    <text evidence="3">The sequence shown here is derived from an EMBL/GenBank/DDBJ whole genome shotgun (WGS) entry which is preliminary data.</text>
</comment>
<feature type="non-terminal residue" evidence="3">
    <location>
        <position position="84"/>
    </location>
</feature>
<keyword evidence="4" id="KW-1185">Reference proteome</keyword>
<proteinExistence type="inferred from homology"/>
<dbReference type="CDD" id="cd10148">
    <property type="entry name" value="CsoR-like_DUF156"/>
    <property type="match status" value="1"/>
</dbReference>
<evidence type="ECO:0000256" key="1">
    <source>
        <dbReference type="ARBA" id="ARBA00005428"/>
    </source>
</evidence>
<dbReference type="EMBL" id="ACHJ01000023">
    <property type="protein sequence ID" value="EEI17895.1"/>
    <property type="molecule type" value="Genomic_DNA"/>
</dbReference>
<dbReference type="AlphaFoldDB" id="C0XPD0"/>
<dbReference type="PANTHER" id="PTHR33677:SF3">
    <property type="entry name" value="COPPER-SENSING TRANSCRIPTIONAL REPRESSOR RICR"/>
    <property type="match status" value="1"/>
</dbReference>
<protein>
    <recommendedName>
        <fullName evidence="5">Copper-sensing transcriptional repressor CsoR</fullName>
    </recommendedName>
</protein>
<dbReference type="InterPro" id="IPR003735">
    <property type="entry name" value="Metal_Tscrpt_repr"/>
</dbReference>
<reference evidence="3" key="1">
    <citation type="submission" date="2009-01" db="EMBL/GenBank/DDBJ databases">
        <authorList>
            <person name="Qin X."/>
            <person name="Bachman B."/>
            <person name="Battles P."/>
            <person name="Bell A."/>
            <person name="Bess C."/>
            <person name="Bickham C."/>
            <person name="Chaboub L."/>
            <person name="Chen D."/>
            <person name="Coyle M."/>
            <person name="Deiros D.R."/>
            <person name="Dinh H."/>
            <person name="Forbes L."/>
            <person name="Fowler G."/>
            <person name="Francisco L."/>
            <person name="Fu Q."/>
            <person name="Gubbala S."/>
            <person name="Hale W."/>
            <person name="Han Y."/>
            <person name="Hemphill L."/>
            <person name="Highlander S.K."/>
            <person name="Hirani K."/>
            <person name="Hogues M."/>
            <person name="Jackson L."/>
            <person name="Jakkamsetti A."/>
            <person name="Javaid M."/>
            <person name="Jiang H."/>
            <person name="Korchina V."/>
            <person name="Kovar C."/>
            <person name="Lara F."/>
            <person name="Lee S."/>
            <person name="Mata R."/>
            <person name="Mathew T."/>
            <person name="Moen C."/>
            <person name="Morales K."/>
            <person name="Munidasa M."/>
            <person name="Nazareth L."/>
            <person name="Ngo R."/>
            <person name="Nguyen L."/>
            <person name="Okwuonu G."/>
            <person name="Ongeri F."/>
            <person name="Patil S."/>
            <person name="Petrosino J."/>
            <person name="Pham C."/>
            <person name="Pham P."/>
            <person name="Pu L.-L."/>
            <person name="Puazo M."/>
            <person name="Raj R."/>
            <person name="Reid J."/>
            <person name="Rouhana J."/>
            <person name="Saada N."/>
            <person name="Shang Y."/>
            <person name="Simmons D."/>
            <person name="Thornton R."/>
            <person name="Warren J."/>
            <person name="Weissenberger G."/>
            <person name="Zhang J."/>
            <person name="Zhang L."/>
            <person name="Zhou C."/>
            <person name="Zhu D."/>
            <person name="Muzny D."/>
            <person name="Worley K."/>
            <person name="Gibbs R."/>
        </authorList>
    </citation>
    <scope>NUCLEOTIDE SEQUENCE [LARGE SCALE GENOMIC DNA]</scope>
    <source>
        <strain evidence="3">DSM 44291</strain>
    </source>
</reference>
<dbReference type="Proteomes" id="UP000006196">
    <property type="component" value="Unassembled WGS sequence"/>
</dbReference>
<gene>
    <name evidence="3" type="ORF">HMPREF0298_0300</name>
</gene>
<accession>C0XPD0</accession>
<evidence type="ECO:0000313" key="3">
    <source>
        <dbReference type="EMBL" id="EEI17895.1"/>
    </source>
</evidence>
<keyword evidence="2" id="KW-0186">Copper</keyword>
<dbReference type="InterPro" id="IPR038390">
    <property type="entry name" value="Metal_Tscrpt_repr_sf"/>
</dbReference>
<dbReference type="eggNOG" id="COG1937">
    <property type="taxonomic scope" value="Bacteria"/>
</dbReference>
<comment type="similarity">
    <text evidence="1">Belongs to the CsoR family.</text>
</comment>
<dbReference type="Gene3D" id="1.20.58.1000">
    <property type="entry name" value="Metal-sensitive repressor, helix protomer"/>
    <property type="match status" value="1"/>
</dbReference>
<dbReference type="GO" id="GO:0045892">
    <property type="term" value="P:negative regulation of DNA-templated transcription"/>
    <property type="evidence" value="ECO:0007669"/>
    <property type="project" value="UniProtKB-ARBA"/>
</dbReference>
<evidence type="ECO:0008006" key="5">
    <source>
        <dbReference type="Google" id="ProtNLM"/>
    </source>
</evidence>
<evidence type="ECO:0000313" key="4">
    <source>
        <dbReference type="Proteomes" id="UP000006196"/>
    </source>
</evidence>
<dbReference type="Pfam" id="PF02583">
    <property type="entry name" value="Trns_repr_metal"/>
    <property type="match status" value="1"/>
</dbReference>
<sequence>MQSHLGSPLIINQREKMEQTCRPCIVSAMTTPSAEHNHGYSHDRDRYSARLKRIEGQVRGVQRMIESDQYCIDILTQISAITSA</sequence>
<dbReference type="HOGENOM" id="CLU_2532636_0_0_11"/>
<evidence type="ECO:0000256" key="2">
    <source>
        <dbReference type="ARBA" id="ARBA00023008"/>
    </source>
</evidence>
<organism evidence="3 4">
    <name type="scientific">Corynebacterium lipophiloflavum (strain ATCC 700352 / DSM 44291 / CCUG 37336 / JCM 10383 / DMMZ 1944)</name>
    <dbReference type="NCBI Taxonomy" id="525263"/>
    <lineage>
        <taxon>Bacteria</taxon>
        <taxon>Bacillati</taxon>
        <taxon>Actinomycetota</taxon>
        <taxon>Actinomycetes</taxon>
        <taxon>Mycobacteriales</taxon>
        <taxon>Corynebacteriaceae</taxon>
        <taxon>Corynebacterium</taxon>
    </lineage>
</organism>
<dbReference type="PANTHER" id="PTHR33677">
    <property type="entry name" value="TRANSCRIPTIONAL REPRESSOR FRMR-RELATED"/>
    <property type="match status" value="1"/>
</dbReference>
<name>C0XPD0_CORLD</name>
<dbReference type="GO" id="GO:0003677">
    <property type="term" value="F:DNA binding"/>
    <property type="evidence" value="ECO:0007669"/>
    <property type="project" value="InterPro"/>
</dbReference>
<dbReference type="GO" id="GO:0046872">
    <property type="term" value="F:metal ion binding"/>
    <property type="evidence" value="ECO:0007669"/>
    <property type="project" value="InterPro"/>
</dbReference>